<reference evidence="8" key="1">
    <citation type="submission" date="2021-07" db="EMBL/GenBank/DDBJ databases">
        <title>Draft genome of Mortierella alpina, strain LL118, isolated from an aspen leaf litter sample.</title>
        <authorList>
            <person name="Yang S."/>
            <person name="Vinatzer B.A."/>
        </authorList>
    </citation>
    <scope>NUCLEOTIDE SEQUENCE</scope>
    <source>
        <strain evidence="8">LL118</strain>
    </source>
</reference>
<dbReference type="PROSITE" id="PS51886">
    <property type="entry name" value="TLDC"/>
    <property type="match status" value="1"/>
</dbReference>
<feature type="compositionally biased region" description="Low complexity" evidence="5">
    <location>
        <begin position="264"/>
        <end position="289"/>
    </location>
</feature>
<evidence type="ECO:0000256" key="4">
    <source>
        <dbReference type="ARBA" id="ARBA00040604"/>
    </source>
</evidence>
<feature type="region of interest" description="Disordered" evidence="5">
    <location>
        <begin position="586"/>
        <end position="646"/>
    </location>
</feature>
<evidence type="ECO:0000256" key="3">
    <source>
        <dbReference type="ARBA" id="ARBA00023128"/>
    </source>
</evidence>
<dbReference type="PANTHER" id="PTHR23354:SF62">
    <property type="entry name" value="MUSTARD, ISOFORM V"/>
    <property type="match status" value="1"/>
</dbReference>
<feature type="compositionally biased region" description="Polar residues" evidence="5">
    <location>
        <begin position="690"/>
        <end position="717"/>
    </location>
</feature>
<feature type="region of interest" description="Disordered" evidence="5">
    <location>
        <begin position="205"/>
        <end position="233"/>
    </location>
</feature>
<dbReference type="AlphaFoldDB" id="A0A9P8A5Z0"/>
<feature type="region of interest" description="Disordered" evidence="5">
    <location>
        <begin position="165"/>
        <end position="185"/>
    </location>
</feature>
<dbReference type="GO" id="GO:0005634">
    <property type="term" value="C:nucleus"/>
    <property type="evidence" value="ECO:0007669"/>
    <property type="project" value="TreeGrafter"/>
</dbReference>
<dbReference type="SMART" id="SM00584">
    <property type="entry name" value="TLDc"/>
    <property type="match status" value="1"/>
</dbReference>
<feature type="compositionally biased region" description="Low complexity" evidence="5">
    <location>
        <begin position="165"/>
        <end position="175"/>
    </location>
</feature>
<keyword evidence="6" id="KW-0812">Transmembrane</keyword>
<comment type="caution">
    <text evidence="8">The sequence shown here is derived from an EMBL/GenBank/DDBJ whole genome shotgun (WGS) entry which is preliminary data.</text>
</comment>
<evidence type="ECO:0000256" key="1">
    <source>
        <dbReference type="ARBA" id="ARBA00004173"/>
    </source>
</evidence>
<keyword evidence="3" id="KW-0496">Mitochondrion</keyword>
<feature type="region of interest" description="Disordered" evidence="5">
    <location>
        <begin position="792"/>
        <end position="838"/>
    </location>
</feature>
<dbReference type="PANTHER" id="PTHR23354">
    <property type="entry name" value="NUCLEOLAR PROTEIN 7/ESTROGEN RECEPTOR COACTIVATOR-RELATED"/>
    <property type="match status" value="1"/>
</dbReference>
<evidence type="ECO:0000313" key="8">
    <source>
        <dbReference type="EMBL" id="KAG9323341.1"/>
    </source>
</evidence>
<evidence type="ECO:0000256" key="2">
    <source>
        <dbReference type="ARBA" id="ARBA00009540"/>
    </source>
</evidence>
<feature type="compositionally biased region" description="Low complexity" evidence="5">
    <location>
        <begin position="219"/>
        <end position="233"/>
    </location>
</feature>
<feature type="region of interest" description="Disordered" evidence="5">
    <location>
        <begin position="389"/>
        <end position="420"/>
    </location>
</feature>
<feature type="domain" description="TLDc" evidence="7">
    <location>
        <begin position="477"/>
        <end position="799"/>
    </location>
</feature>
<evidence type="ECO:0000256" key="5">
    <source>
        <dbReference type="SAM" id="MobiDB-lite"/>
    </source>
</evidence>
<comment type="subcellular location">
    <subcellularLocation>
        <location evidence="1">Mitochondrion</location>
    </subcellularLocation>
</comment>
<sequence>MDKRSEGAKREHEQRQRRKVDRIQVYSCRQSQASVLVRFIFEFLGVVVTLFVLVVILSFVLVHLYISFHISFNIRTRIDTAGKQQPAAPIDLPFVIHTSKSLTFLPSPSPSSTLNISPVECHSLSPTTASPADALYLVSRPIRASSIESFKRKSSSFFSSLTPSSSASSLSSFSSPTPQVAADASAPYRSPDYLTAYFAETTRPPSRATAFPSVPPSQCPAQASAAPAHPSSLSAVVARHDRYRPLTVGSTRHQNPFLHPTPASTPESLESDLSSLGLQDSPSTSSNSSLPGQDRWSFYSGSHTTGSLRQQHTRYSTSHTPTSNTYTYSAGSRYHPRRDTASSSLYQPIMSPLKAKQLSFITTEQPKHGPARSTQSTLTEGDWGERTAAGAAAAGVSSGQDQQATHGAEPNSATSGQDPWMVVTGSGSSYASNSAVAASLASSEFPPNSSTPLGVREEQLNRLPPLQLLDRHEDSDPVLDPEVAHQIRLELPRKLRNATKWNLVYSSDQHGISMTTLYHRCKGKGPMVLAIRDTTDAVRSGVFRDFVFGAFVTEEFKPNLTYYGTGEWYDPMPLFLWNVTTLATSPQPPPSPAFAPSPLPSPSPFQLSSTVTTPIPGRSPSPSPHLSGNSGGRENSNNNGRGGDRRHDLFMAMNDRLSTAVVPSNNSSSNNSIGGLRSPSPLTYAPQPHLASSPSSSPTLRPVVSPSSIQPRPASSTGRRKKKQKVVQFWKWTGKNDYMILSEPGFIGLGGGDGKFGLWIHSDLERGHSACCATFDNEPLAAVCHQPLRLEDPQQQQQQQRGGSGSTGRMASVDREKAVAGDSSRSDSRSSSPKDDREEFFCQTVEIWAMVL</sequence>
<feature type="transmembrane region" description="Helical" evidence="6">
    <location>
        <begin position="39"/>
        <end position="66"/>
    </location>
</feature>
<accession>A0A9P8A5Z0</accession>
<evidence type="ECO:0000256" key="6">
    <source>
        <dbReference type="SAM" id="Phobius"/>
    </source>
</evidence>
<dbReference type="Pfam" id="PF07534">
    <property type="entry name" value="TLD"/>
    <property type="match status" value="2"/>
</dbReference>
<keyword evidence="6" id="KW-1133">Transmembrane helix</keyword>
<feature type="region of interest" description="Disordered" evidence="5">
    <location>
        <begin position="661"/>
        <end position="725"/>
    </location>
</feature>
<name>A0A9P8A5Z0_MORAP</name>
<proteinExistence type="inferred from homology"/>
<dbReference type="Proteomes" id="UP000717515">
    <property type="component" value="Unassembled WGS sequence"/>
</dbReference>
<feature type="compositionally biased region" description="Pro residues" evidence="5">
    <location>
        <begin position="586"/>
        <end position="603"/>
    </location>
</feature>
<keyword evidence="6" id="KW-0472">Membrane</keyword>
<dbReference type="InterPro" id="IPR006571">
    <property type="entry name" value="TLDc_dom"/>
</dbReference>
<dbReference type="EMBL" id="JAIFTL010000106">
    <property type="protein sequence ID" value="KAG9323341.1"/>
    <property type="molecule type" value="Genomic_DNA"/>
</dbReference>
<feature type="compositionally biased region" description="Polar residues" evidence="5">
    <location>
        <begin position="397"/>
        <end position="417"/>
    </location>
</feature>
<feature type="compositionally biased region" description="Polar residues" evidence="5">
    <location>
        <begin position="299"/>
        <end position="330"/>
    </location>
</feature>
<comment type="similarity">
    <text evidence="2">Belongs to the OXR1 family.</text>
</comment>
<gene>
    <name evidence="8" type="ORF">KVV02_004549</name>
</gene>
<feature type="compositionally biased region" description="Basic and acidic residues" evidence="5">
    <location>
        <begin position="812"/>
        <end position="838"/>
    </location>
</feature>
<evidence type="ECO:0000259" key="7">
    <source>
        <dbReference type="PROSITE" id="PS51886"/>
    </source>
</evidence>
<organism evidence="8 9">
    <name type="scientific">Mortierella alpina</name>
    <name type="common">Oleaginous fungus</name>
    <name type="synonym">Mortierella renispora</name>
    <dbReference type="NCBI Taxonomy" id="64518"/>
    <lineage>
        <taxon>Eukaryota</taxon>
        <taxon>Fungi</taxon>
        <taxon>Fungi incertae sedis</taxon>
        <taxon>Mucoromycota</taxon>
        <taxon>Mortierellomycotina</taxon>
        <taxon>Mortierellomycetes</taxon>
        <taxon>Mortierellales</taxon>
        <taxon>Mortierellaceae</taxon>
        <taxon>Mortierella</taxon>
    </lineage>
</organism>
<protein>
    <recommendedName>
        <fullName evidence="4">Oxidation resistance protein 1</fullName>
    </recommendedName>
</protein>
<feature type="region of interest" description="Disordered" evidence="5">
    <location>
        <begin position="247"/>
        <end position="339"/>
    </location>
</feature>
<evidence type="ECO:0000313" key="9">
    <source>
        <dbReference type="Proteomes" id="UP000717515"/>
    </source>
</evidence>
<dbReference type="GO" id="GO:0006979">
    <property type="term" value="P:response to oxidative stress"/>
    <property type="evidence" value="ECO:0007669"/>
    <property type="project" value="TreeGrafter"/>
</dbReference>
<dbReference type="GO" id="GO:0005739">
    <property type="term" value="C:mitochondrion"/>
    <property type="evidence" value="ECO:0007669"/>
    <property type="project" value="UniProtKB-SubCell"/>
</dbReference>